<dbReference type="InterPro" id="IPR022634">
    <property type="entry name" value="DNA_polIII_beta_N"/>
</dbReference>
<keyword evidence="7 10" id="KW-0235">DNA replication</keyword>
<dbReference type="NCBIfam" id="TIGR00663">
    <property type="entry name" value="dnan"/>
    <property type="match status" value="1"/>
</dbReference>
<dbReference type="RefSeq" id="WP_341370693.1">
    <property type="nucleotide sequence ID" value="NZ_JBBPCO010000006.1"/>
</dbReference>
<dbReference type="SMART" id="SM00480">
    <property type="entry name" value="POL3Bc"/>
    <property type="match status" value="1"/>
</dbReference>
<dbReference type="InterPro" id="IPR022635">
    <property type="entry name" value="DNA_polIII_beta_C"/>
</dbReference>
<evidence type="ECO:0000313" key="14">
    <source>
        <dbReference type="EMBL" id="MEK8089640.1"/>
    </source>
</evidence>
<dbReference type="PANTHER" id="PTHR30478:SF0">
    <property type="entry name" value="BETA SLIDING CLAMP"/>
    <property type="match status" value="1"/>
</dbReference>
<evidence type="ECO:0000259" key="12">
    <source>
        <dbReference type="Pfam" id="PF02767"/>
    </source>
</evidence>
<dbReference type="InterPro" id="IPR046938">
    <property type="entry name" value="DNA_clamp_sf"/>
</dbReference>
<dbReference type="InterPro" id="IPR001001">
    <property type="entry name" value="DNA_polIII_beta"/>
</dbReference>
<dbReference type="Pfam" id="PF02767">
    <property type="entry name" value="DNA_pol3_beta_2"/>
    <property type="match status" value="1"/>
</dbReference>
<sequence length="366" mass="41536">MEFLSKRNALLKPLQAVVGVVEKRQTLPILSNLLIHCENDQVRMTGTDLELEMQSTVSVETREPGTGTIPARKFFDICRSLPDDAEIRVSFEGERTIVRSGRSRFTLQSLPASDFPAMDRKGEKLRGRIEQQTLKTLLDRTSMAMAQQDVRYYLNGMFLECRPEGLRCVATDGHRLAMAQGMAETGVSEVISAIVPRKGVLEMQRLLENSTDMIEFSLGDNFLRISRSDLVFTSKLVDGRFPDYERVIPRQHDRTLLVNREELKGALQRVAILSSEKFRAARLHLLPDELRISAHNVEQEEAEETLAVQYPFEEMEIGFNIHYLIDAVNSLTGEVVKFLFKDSNSSGLIQTPDSEQPLYVVMPMRL</sequence>
<comment type="subunit">
    <text evidence="10">Forms a ring-shaped head-to-tail homodimer around DNA.</text>
</comment>
<feature type="domain" description="DNA polymerase III beta sliding clamp central" evidence="12">
    <location>
        <begin position="129"/>
        <end position="243"/>
    </location>
</feature>
<organism evidence="14 15">
    <name type="scientific">Thermithiobacillus plumbiphilus</name>
    <dbReference type="NCBI Taxonomy" id="1729899"/>
    <lineage>
        <taxon>Bacteria</taxon>
        <taxon>Pseudomonadati</taxon>
        <taxon>Pseudomonadota</taxon>
        <taxon>Acidithiobacillia</taxon>
        <taxon>Acidithiobacillales</taxon>
        <taxon>Thermithiobacillaceae</taxon>
        <taxon>Thermithiobacillus</taxon>
    </lineage>
</organism>
<accession>A0ABU9DAD7</accession>
<keyword evidence="5 10" id="KW-0808">Transferase</keyword>
<name>A0ABU9DAD7_9PROT</name>
<evidence type="ECO:0000256" key="4">
    <source>
        <dbReference type="ARBA" id="ARBA00022490"/>
    </source>
</evidence>
<keyword evidence="4 10" id="KW-0963">Cytoplasm</keyword>
<evidence type="ECO:0000256" key="8">
    <source>
        <dbReference type="ARBA" id="ARBA00022932"/>
    </source>
</evidence>
<dbReference type="Pfam" id="PF02768">
    <property type="entry name" value="DNA_pol3_beta_3"/>
    <property type="match status" value="1"/>
</dbReference>
<evidence type="ECO:0000256" key="6">
    <source>
        <dbReference type="ARBA" id="ARBA00022695"/>
    </source>
</evidence>
<dbReference type="EMBL" id="JBBPCO010000006">
    <property type="protein sequence ID" value="MEK8089640.1"/>
    <property type="molecule type" value="Genomic_DNA"/>
</dbReference>
<evidence type="ECO:0000259" key="13">
    <source>
        <dbReference type="Pfam" id="PF02768"/>
    </source>
</evidence>
<keyword evidence="8 10" id="KW-0239">DNA-directed DNA polymerase</keyword>
<comment type="similarity">
    <text evidence="2 10">Belongs to the beta sliding clamp family.</text>
</comment>
<dbReference type="Pfam" id="PF00712">
    <property type="entry name" value="DNA_pol3_beta"/>
    <property type="match status" value="1"/>
</dbReference>
<feature type="domain" description="DNA polymerase III beta sliding clamp C-terminal" evidence="13">
    <location>
        <begin position="246"/>
        <end position="365"/>
    </location>
</feature>
<dbReference type="SUPFAM" id="SSF55979">
    <property type="entry name" value="DNA clamp"/>
    <property type="match status" value="3"/>
</dbReference>
<evidence type="ECO:0000256" key="2">
    <source>
        <dbReference type="ARBA" id="ARBA00010752"/>
    </source>
</evidence>
<dbReference type="Gene3D" id="3.10.150.10">
    <property type="entry name" value="DNA Polymerase III, subunit A, domain 2"/>
    <property type="match status" value="1"/>
</dbReference>
<evidence type="ECO:0000259" key="11">
    <source>
        <dbReference type="Pfam" id="PF00712"/>
    </source>
</evidence>
<gene>
    <name evidence="14" type="primary">dnaN</name>
    <name evidence="14" type="ORF">WOB96_07655</name>
</gene>
<dbReference type="PIRSF" id="PIRSF000804">
    <property type="entry name" value="DNA_pol_III_b"/>
    <property type="match status" value="1"/>
</dbReference>
<dbReference type="Gene3D" id="3.70.10.10">
    <property type="match status" value="1"/>
</dbReference>
<evidence type="ECO:0000256" key="10">
    <source>
        <dbReference type="PIRNR" id="PIRNR000804"/>
    </source>
</evidence>
<keyword evidence="9" id="KW-0238">DNA-binding</keyword>
<evidence type="ECO:0000313" key="15">
    <source>
        <dbReference type="Proteomes" id="UP001446205"/>
    </source>
</evidence>
<protein>
    <recommendedName>
        <fullName evidence="3 10">Beta sliding clamp</fullName>
    </recommendedName>
</protein>
<dbReference type="InterPro" id="IPR022637">
    <property type="entry name" value="DNA_polIII_beta_cen"/>
</dbReference>
<evidence type="ECO:0000256" key="1">
    <source>
        <dbReference type="ARBA" id="ARBA00004496"/>
    </source>
</evidence>
<proteinExistence type="inferred from homology"/>
<keyword evidence="6 10" id="KW-0548">Nucleotidyltransferase</keyword>
<dbReference type="GO" id="GO:0003887">
    <property type="term" value="F:DNA-directed DNA polymerase activity"/>
    <property type="evidence" value="ECO:0007669"/>
    <property type="project" value="UniProtKB-EC"/>
</dbReference>
<dbReference type="Proteomes" id="UP001446205">
    <property type="component" value="Unassembled WGS sequence"/>
</dbReference>
<evidence type="ECO:0000256" key="5">
    <source>
        <dbReference type="ARBA" id="ARBA00022679"/>
    </source>
</evidence>
<evidence type="ECO:0000256" key="9">
    <source>
        <dbReference type="ARBA" id="ARBA00023125"/>
    </source>
</evidence>
<evidence type="ECO:0000256" key="3">
    <source>
        <dbReference type="ARBA" id="ARBA00021035"/>
    </source>
</evidence>
<feature type="domain" description="DNA polymerase III beta sliding clamp N-terminal" evidence="11">
    <location>
        <begin position="1"/>
        <end position="119"/>
    </location>
</feature>
<keyword evidence="15" id="KW-1185">Reference proteome</keyword>
<comment type="function">
    <text evidence="10">Confers DNA tethering and processivity to DNA polymerases and other proteins. Acts as a clamp, forming a ring around DNA (a reaction catalyzed by the clamp-loading complex) which diffuses in an ATP-independent manner freely and bidirectionally along dsDNA. Initially characterized for its ability to contact the catalytic subunit of DNA polymerase III (Pol III), a complex, multichain enzyme responsible for most of the replicative synthesis in bacteria; Pol III exhibits 3'-5' exonuclease proofreading activity. The beta chain is required for initiation of replication as well as for processivity of DNA replication.</text>
</comment>
<evidence type="ECO:0000256" key="7">
    <source>
        <dbReference type="ARBA" id="ARBA00022705"/>
    </source>
</evidence>
<comment type="caution">
    <text evidence="14">The sequence shown here is derived from an EMBL/GenBank/DDBJ whole genome shotgun (WGS) entry which is preliminary data.</text>
</comment>
<dbReference type="PANTHER" id="PTHR30478">
    <property type="entry name" value="DNA POLYMERASE III SUBUNIT BETA"/>
    <property type="match status" value="1"/>
</dbReference>
<dbReference type="CDD" id="cd00140">
    <property type="entry name" value="beta_clamp"/>
    <property type="match status" value="1"/>
</dbReference>
<comment type="subcellular location">
    <subcellularLocation>
        <location evidence="1 10">Cytoplasm</location>
    </subcellularLocation>
</comment>
<reference evidence="14 15" key="1">
    <citation type="submission" date="2024-04" db="EMBL/GenBank/DDBJ databases">
        <authorList>
            <person name="Abashina T."/>
            <person name="Shaikin A."/>
        </authorList>
    </citation>
    <scope>NUCLEOTIDE SEQUENCE [LARGE SCALE GENOMIC DNA]</scope>
    <source>
        <strain evidence="14 15">AAFK</strain>
    </source>
</reference>